<proteinExistence type="inferred from homology"/>
<name>D0LXL2_HALO1</name>
<dbReference type="RefSeq" id="WP_012830359.1">
    <property type="nucleotide sequence ID" value="NC_013440.1"/>
</dbReference>
<dbReference type="GO" id="GO:0006749">
    <property type="term" value="P:glutathione metabolic process"/>
    <property type="evidence" value="ECO:0007669"/>
    <property type="project" value="TreeGrafter"/>
</dbReference>
<dbReference type="Pfam" id="PF01323">
    <property type="entry name" value="DSBA"/>
    <property type="match status" value="1"/>
</dbReference>
<organism evidence="4 5">
    <name type="scientific">Haliangium ochraceum (strain DSM 14365 / JCM 11303 / SMP-2)</name>
    <dbReference type="NCBI Taxonomy" id="502025"/>
    <lineage>
        <taxon>Bacteria</taxon>
        <taxon>Pseudomonadati</taxon>
        <taxon>Myxococcota</taxon>
        <taxon>Polyangia</taxon>
        <taxon>Haliangiales</taxon>
        <taxon>Kofleriaceae</taxon>
        <taxon>Haliangium</taxon>
    </lineage>
</organism>
<evidence type="ECO:0000313" key="5">
    <source>
        <dbReference type="Proteomes" id="UP000001880"/>
    </source>
</evidence>
<comment type="catalytic activity">
    <reaction evidence="1">
        <text>2-hydroxychromene-2-carboxylate = (3E)-4-(2-hydroxyphenyl)-2-oxobut-3-enoate</text>
        <dbReference type="Rhea" id="RHEA:27401"/>
        <dbReference type="ChEBI" id="CHEBI:59350"/>
        <dbReference type="ChEBI" id="CHEBI:59353"/>
        <dbReference type="EC" id="5.99.1.4"/>
    </reaction>
</comment>
<reference evidence="4 5" key="1">
    <citation type="journal article" date="2010" name="Stand. Genomic Sci.">
        <title>Complete genome sequence of Haliangium ochraceum type strain (SMP-2).</title>
        <authorList>
            <consortium name="US DOE Joint Genome Institute (JGI-PGF)"/>
            <person name="Ivanova N."/>
            <person name="Daum C."/>
            <person name="Lang E."/>
            <person name="Abt B."/>
            <person name="Kopitz M."/>
            <person name="Saunders E."/>
            <person name="Lapidus A."/>
            <person name="Lucas S."/>
            <person name="Glavina Del Rio T."/>
            <person name="Nolan M."/>
            <person name="Tice H."/>
            <person name="Copeland A."/>
            <person name="Cheng J.F."/>
            <person name="Chen F."/>
            <person name="Bruce D."/>
            <person name="Goodwin L."/>
            <person name="Pitluck S."/>
            <person name="Mavromatis K."/>
            <person name="Pati A."/>
            <person name="Mikhailova N."/>
            <person name="Chen A."/>
            <person name="Palaniappan K."/>
            <person name="Land M."/>
            <person name="Hauser L."/>
            <person name="Chang Y.J."/>
            <person name="Jeffries C.D."/>
            <person name="Detter J.C."/>
            <person name="Brettin T."/>
            <person name="Rohde M."/>
            <person name="Goker M."/>
            <person name="Bristow J."/>
            <person name="Markowitz V."/>
            <person name="Eisen J.A."/>
            <person name="Hugenholtz P."/>
            <person name="Kyrpides N.C."/>
            <person name="Klenk H.P."/>
        </authorList>
    </citation>
    <scope>NUCLEOTIDE SEQUENCE [LARGE SCALE GENOMIC DNA]</scope>
    <source>
        <strain evidence="5">DSM 14365 / CIP 107738 / JCM 11303 / AJ 13395 / SMP-2</strain>
    </source>
</reference>
<evidence type="ECO:0000256" key="1">
    <source>
        <dbReference type="PIRNR" id="PIRNR006386"/>
    </source>
</evidence>
<dbReference type="PANTHER" id="PTHR42943">
    <property type="entry name" value="GLUTATHIONE S-TRANSFERASE KAPPA"/>
    <property type="match status" value="1"/>
</dbReference>
<dbReference type="EC" id="5.99.1.4" evidence="1"/>
<dbReference type="PIRSF" id="PIRSF006386">
    <property type="entry name" value="HCCAis_GSTk"/>
    <property type="match status" value="1"/>
</dbReference>
<evidence type="ECO:0000313" key="4">
    <source>
        <dbReference type="EMBL" id="ACY17767.1"/>
    </source>
</evidence>
<dbReference type="eggNOG" id="COG3917">
    <property type="taxonomic scope" value="Bacteria"/>
</dbReference>
<gene>
    <name evidence="4" type="ordered locus">Hoch_5282</name>
</gene>
<dbReference type="KEGG" id="hoh:Hoch_5282"/>
<dbReference type="Proteomes" id="UP000001880">
    <property type="component" value="Chromosome"/>
</dbReference>
<dbReference type="EMBL" id="CP001804">
    <property type="protein sequence ID" value="ACY17767.1"/>
    <property type="molecule type" value="Genomic_DNA"/>
</dbReference>
<dbReference type="STRING" id="502025.Hoch_5282"/>
<dbReference type="GO" id="GO:0004602">
    <property type="term" value="F:glutathione peroxidase activity"/>
    <property type="evidence" value="ECO:0007669"/>
    <property type="project" value="TreeGrafter"/>
</dbReference>
<dbReference type="HOGENOM" id="CLU_069253_1_3_7"/>
<dbReference type="OrthoDB" id="5244108at2"/>
<dbReference type="Gene3D" id="3.40.30.10">
    <property type="entry name" value="Glutaredoxin"/>
    <property type="match status" value="1"/>
</dbReference>
<protein>
    <recommendedName>
        <fullName evidence="1">2-hydroxychromene-2-carboxylate isomerase</fullName>
        <ecNumber evidence="1">5.99.1.4</ecNumber>
    </recommendedName>
</protein>
<feature type="domain" description="DSBA-like thioredoxin" evidence="3">
    <location>
        <begin position="7"/>
        <end position="196"/>
    </location>
</feature>
<feature type="active site" description="Nucleophile" evidence="2">
    <location>
        <position position="16"/>
    </location>
</feature>
<dbReference type="GO" id="GO:0018845">
    <property type="term" value="F:2-hydroxychromene-2-carboxylate isomerase activity"/>
    <property type="evidence" value="ECO:0007669"/>
    <property type="project" value="UniProtKB-UniRule"/>
</dbReference>
<evidence type="ECO:0000259" key="3">
    <source>
        <dbReference type="Pfam" id="PF01323"/>
    </source>
</evidence>
<comment type="similarity">
    <text evidence="1">Belongs to the GST superfamily. NadH family.</text>
</comment>
<keyword evidence="5" id="KW-1185">Reference proteome</keyword>
<dbReference type="InterPro" id="IPR014440">
    <property type="entry name" value="HCCAis_GSTk"/>
</dbReference>
<dbReference type="GO" id="GO:0004364">
    <property type="term" value="F:glutathione transferase activity"/>
    <property type="evidence" value="ECO:0007669"/>
    <property type="project" value="TreeGrafter"/>
</dbReference>
<sequence length="224" mass="25171">MTRSHWTVDFYFDFLSPYSYFAWVHARPRCTGYGVHLVPRPVMLPALLAASGHRAPVFIPNKRSNLLRDTLRYAGRHKLDFQLPQPHPFHPVTALRLALPEVSGEAQERVIDAIWHAGWVEGRDLGDREVLRQALERADTDADALLAATQRDEVKQALRAQTEAAIARGAFGVPTFCIGEELFFGNDRVDDLCEYLAGDDPLDRAKLAEWSSRPIAEIGAPKRS</sequence>
<dbReference type="InterPro" id="IPR036249">
    <property type="entry name" value="Thioredoxin-like_sf"/>
</dbReference>
<dbReference type="InterPro" id="IPR051924">
    <property type="entry name" value="GST_Kappa/NadH"/>
</dbReference>
<keyword evidence="1" id="KW-0413">Isomerase</keyword>
<dbReference type="SUPFAM" id="SSF52833">
    <property type="entry name" value="Thioredoxin-like"/>
    <property type="match status" value="1"/>
</dbReference>
<dbReference type="GO" id="GO:1901170">
    <property type="term" value="P:naphthalene catabolic process"/>
    <property type="evidence" value="ECO:0007669"/>
    <property type="project" value="InterPro"/>
</dbReference>
<dbReference type="PANTHER" id="PTHR42943:SF2">
    <property type="entry name" value="GLUTATHIONE S-TRANSFERASE KAPPA 1"/>
    <property type="match status" value="1"/>
</dbReference>
<dbReference type="CDD" id="cd03022">
    <property type="entry name" value="DsbA_HCCA_Iso"/>
    <property type="match status" value="1"/>
</dbReference>
<evidence type="ECO:0000256" key="2">
    <source>
        <dbReference type="PIRSR" id="PIRSR006386-1"/>
    </source>
</evidence>
<dbReference type="AlphaFoldDB" id="D0LXL2"/>
<accession>D0LXL2</accession>
<dbReference type="InterPro" id="IPR044087">
    <property type="entry name" value="NahD-like"/>
</dbReference>
<dbReference type="InterPro" id="IPR001853">
    <property type="entry name" value="DSBA-like_thioredoxin_dom"/>
</dbReference>